<gene>
    <name evidence="3" type="ORF">BJI46_01735</name>
</gene>
<dbReference type="PROSITE" id="PS51257">
    <property type="entry name" value="PROKAR_LIPOPROTEIN"/>
    <property type="match status" value="1"/>
</dbReference>
<keyword evidence="1" id="KW-0175">Coiled coil</keyword>
<dbReference type="Proteomes" id="UP000185895">
    <property type="component" value="Unassembled WGS sequence"/>
</dbReference>
<dbReference type="STRING" id="1262585.BJI46_01735"/>
<reference evidence="3 4" key="1">
    <citation type="submission" date="2016-09" db="EMBL/GenBank/DDBJ databases">
        <authorList>
            <person name="Capua I."/>
            <person name="De Benedictis P."/>
            <person name="Joannis T."/>
            <person name="Lombin L.H."/>
            <person name="Cattoli G."/>
        </authorList>
    </citation>
    <scope>NUCLEOTIDE SEQUENCE [LARGE SCALE GENOMIC DNA]</scope>
    <source>
        <strain evidence="3 4">ANC 4671</strain>
    </source>
</reference>
<name>A0A1E7RCT0_9GAMM</name>
<comment type="caution">
    <text evidence="3">The sequence shown here is derived from an EMBL/GenBank/DDBJ whole genome shotgun (WGS) entry which is preliminary data.</text>
</comment>
<dbReference type="RefSeq" id="WP_070069323.1">
    <property type="nucleotide sequence ID" value="NZ_MKKK01000012.1"/>
</dbReference>
<evidence type="ECO:0000313" key="4">
    <source>
        <dbReference type="Proteomes" id="UP000185895"/>
    </source>
</evidence>
<evidence type="ECO:0000313" key="3">
    <source>
        <dbReference type="EMBL" id="OEY97174.1"/>
    </source>
</evidence>
<keyword evidence="2" id="KW-0732">Signal</keyword>
<feature type="chain" id="PRO_5043144639" description="DUF4142 domain-containing protein" evidence="2">
    <location>
        <begin position="21"/>
        <end position="193"/>
    </location>
</feature>
<organism evidence="3 4">
    <name type="scientific">Acinetobacter qingfengensis</name>
    <dbReference type="NCBI Taxonomy" id="1262585"/>
    <lineage>
        <taxon>Bacteria</taxon>
        <taxon>Pseudomonadati</taxon>
        <taxon>Pseudomonadota</taxon>
        <taxon>Gammaproteobacteria</taxon>
        <taxon>Moraxellales</taxon>
        <taxon>Moraxellaceae</taxon>
        <taxon>Acinetobacter</taxon>
    </lineage>
</organism>
<dbReference type="EMBL" id="MKKK01000012">
    <property type="protein sequence ID" value="OEY97174.1"/>
    <property type="molecule type" value="Genomic_DNA"/>
</dbReference>
<sequence length="193" mass="20998">MYKLALITTLTILTTLTACSKPDQNKNTQTHAASQNVAANPVVTLSTNNKADIQSDLDTVQQYSRTQEATQAAYQNKVQDAMKKQDKALIKTVVAEGKSIAQESQKGFNALTLKSKEVSDLRQTLITTSNAAFEYSDLMLAAMDDAKNLDQVKLQQLQDKLMGLQQQIATQNAHIQQILGVAASTPQAASQNN</sequence>
<evidence type="ECO:0008006" key="5">
    <source>
        <dbReference type="Google" id="ProtNLM"/>
    </source>
</evidence>
<evidence type="ECO:0000256" key="1">
    <source>
        <dbReference type="SAM" id="Coils"/>
    </source>
</evidence>
<keyword evidence="4" id="KW-1185">Reference proteome</keyword>
<accession>A0A1E7RCT0</accession>
<protein>
    <recommendedName>
        <fullName evidence="5">DUF4142 domain-containing protein</fullName>
    </recommendedName>
</protein>
<dbReference type="AlphaFoldDB" id="A0A1E7RCT0"/>
<feature type="coiled-coil region" evidence="1">
    <location>
        <begin position="147"/>
        <end position="174"/>
    </location>
</feature>
<feature type="signal peptide" evidence="2">
    <location>
        <begin position="1"/>
        <end position="20"/>
    </location>
</feature>
<proteinExistence type="predicted"/>
<evidence type="ECO:0000256" key="2">
    <source>
        <dbReference type="SAM" id="SignalP"/>
    </source>
</evidence>